<name>A0ACC2X2A3_9TREE</name>
<evidence type="ECO:0000313" key="2">
    <source>
        <dbReference type="Proteomes" id="UP001230649"/>
    </source>
</evidence>
<gene>
    <name evidence="1" type="ORF">QFC20_000335</name>
</gene>
<comment type="caution">
    <text evidence="1">The sequence shown here is derived from an EMBL/GenBank/DDBJ whole genome shotgun (WGS) entry which is preliminary data.</text>
</comment>
<sequence length="266" mass="29390">MPRNQSQMVETPGTQVSASDDFDADSVLIFSTHRAQARLDELLKQARASVENKAKRDCQQFKADMEKNTKKVVHKQEESPAPNPSRGTLARSITQELEELAEEEDVVIGRMADLLEGDEEGKVRGFLLVISVAGTQVGPHLFSPIQDLSKLATELRNAATEMTEVDAGCLDVWLTLRDTVKVLTCLDAPVFFPKLTDERTIPAQLLGERIDPSELDSGRNVGEMLEEAISDEDPLAKEVASEDLEIADVEMQLSTTKKRGSGRTRR</sequence>
<protein>
    <submittedName>
        <fullName evidence="1">Uncharacterized protein</fullName>
    </submittedName>
</protein>
<dbReference type="EMBL" id="JASBWS010000002">
    <property type="protein sequence ID" value="KAJ9117191.1"/>
    <property type="molecule type" value="Genomic_DNA"/>
</dbReference>
<keyword evidence="2" id="KW-1185">Reference proteome</keyword>
<organism evidence="1 2">
    <name type="scientific">Naganishia adeliensis</name>
    <dbReference type="NCBI Taxonomy" id="92952"/>
    <lineage>
        <taxon>Eukaryota</taxon>
        <taxon>Fungi</taxon>
        <taxon>Dikarya</taxon>
        <taxon>Basidiomycota</taxon>
        <taxon>Agaricomycotina</taxon>
        <taxon>Tremellomycetes</taxon>
        <taxon>Filobasidiales</taxon>
        <taxon>Filobasidiaceae</taxon>
        <taxon>Naganishia</taxon>
    </lineage>
</organism>
<accession>A0ACC2X2A3</accession>
<dbReference type="Proteomes" id="UP001230649">
    <property type="component" value="Unassembled WGS sequence"/>
</dbReference>
<evidence type="ECO:0000313" key="1">
    <source>
        <dbReference type="EMBL" id="KAJ9117191.1"/>
    </source>
</evidence>
<reference evidence="1" key="1">
    <citation type="submission" date="2023-04" db="EMBL/GenBank/DDBJ databases">
        <title>Draft Genome sequencing of Naganishia species isolated from polar environments using Oxford Nanopore Technology.</title>
        <authorList>
            <person name="Leo P."/>
            <person name="Venkateswaran K."/>
        </authorList>
    </citation>
    <scope>NUCLEOTIDE SEQUENCE</scope>
    <source>
        <strain evidence="1">MNA-CCFEE 5262</strain>
    </source>
</reference>
<proteinExistence type="predicted"/>